<accession>A0A7J6VMV2</accession>
<dbReference type="SMART" id="SM00813">
    <property type="entry name" value="Alpha-L-AF_C"/>
    <property type="match status" value="1"/>
</dbReference>
<dbReference type="OrthoDB" id="406864at2759"/>
<evidence type="ECO:0000259" key="12">
    <source>
        <dbReference type="SMART" id="SM00813"/>
    </source>
</evidence>
<dbReference type="InterPro" id="IPR017853">
    <property type="entry name" value="GH"/>
</dbReference>
<reference evidence="13 14" key="1">
    <citation type="submission" date="2020-06" db="EMBL/GenBank/DDBJ databases">
        <title>Transcriptomic and genomic resources for Thalictrum thalictroides and T. hernandezii: Facilitating candidate gene discovery in an emerging model plant lineage.</title>
        <authorList>
            <person name="Arias T."/>
            <person name="Riano-Pachon D.M."/>
            <person name="Di Stilio V.S."/>
        </authorList>
    </citation>
    <scope>NUCLEOTIDE SEQUENCE [LARGE SCALE GENOMIC DNA]</scope>
    <source>
        <strain evidence="14">cv. WT478/WT964</strain>
        <tissue evidence="13">Leaves</tissue>
    </source>
</reference>
<comment type="similarity">
    <text evidence="3">Belongs to the glycosyl hydrolase 51 family.</text>
</comment>
<evidence type="ECO:0000256" key="3">
    <source>
        <dbReference type="ARBA" id="ARBA00007186"/>
    </source>
</evidence>
<proteinExistence type="inferred from homology"/>
<dbReference type="InterPro" id="IPR008979">
    <property type="entry name" value="Galactose-bd-like_sf"/>
</dbReference>
<evidence type="ECO:0000256" key="6">
    <source>
        <dbReference type="ARBA" id="ARBA00022530"/>
    </source>
</evidence>
<evidence type="ECO:0000256" key="9">
    <source>
        <dbReference type="ARBA" id="ARBA00023180"/>
    </source>
</evidence>
<dbReference type="GO" id="GO:0046373">
    <property type="term" value="P:L-arabinose metabolic process"/>
    <property type="evidence" value="ECO:0007669"/>
    <property type="project" value="InterPro"/>
</dbReference>
<comment type="caution">
    <text evidence="13">The sequence shown here is derived from an EMBL/GenBank/DDBJ whole genome shotgun (WGS) entry which is preliminary data.</text>
</comment>
<evidence type="ECO:0000256" key="7">
    <source>
        <dbReference type="ARBA" id="ARBA00022729"/>
    </source>
</evidence>
<feature type="signal peptide" evidence="11">
    <location>
        <begin position="1"/>
        <end position="21"/>
    </location>
</feature>
<dbReference type="Gene3D" id="2.60.40.1180">
    <property type="entry name" value="Golgi alpha-mannosidase II"/>
    <property type="match status" value="1"/>
</dbReference>
<evidence type="ECO:0000313" key="14">
    <source>
        <dbReference type="Proteomes" id="UP000554482"/>
    </source>
</evidence>
<comment type="catalytic activity">
    <reaction evidence="1">
        <text>Hydrolysis of terminal non-reducing alpha-L-arabinofuranoside residues in alpha-L-arabinosides.</text>
        <dbReference type="EC" id="3.2.1.55"/>
    </reaction>
</comment>
<dbReference type="PANTHER" id="PTHR31776:SF0">
    <property type="entry name" value="ALPHA-L-ARABINOFURANOSIDASE 1"/>
    <property type="match status" value="1"/>
</dbReference>
<dbReference type="Proteomes" id="UP000554482">
    <property type="component" value="Unassembled WGS sequence"/>
</dbReference>
<sequence length="672" mass="74053">MGCHPLFYIVFLLCAFNQCSALQADTNQTAHLLVSASEGSGRKASETLFGIFFEEINHAGAGGLWAELVSNRGFEAGGQNTPSNIDPWTVIGDESSIIISTDRSSCFTRNKVALRAEILCDATGSNVCPEGGVGIYNPGYWGMNIEQEKTYKVVLHVKSLDSVNISVSLASASGSQKLASTYIFAAASDVSNWTKFEVLLKAKATDHSARLQLMMTRKGVIWFDQVSAMPVDTYKGHGFRKELVEMVASIKPRFIRFPGGCFVEGEWLRNAFRWKESIGPWEERPGHFGDVWMYWTDDGLGYFEFLQLAEDLGAFPIWVVNNGISHNDQVATSSILPFVQEMLDSIEFARGSPNSTWGSVRAAMGHPMPFDLRYVAIGNEDCGKKNYLGNYLKFYNALKNAYPDIKLITNCDGSSHQLDHPADMYDFHVYTSANNLFSMSQQFDHTSRNGPKAFVSEYAVTGNDAGTGSLLAALAEAGFLIGLERNSDVVQMASYAPLFVNANDRRWNPDAIVFNSWQQYGTPSYYVQQFFTESSGATVLNTTLHANSLNSLVASAIIWQNSQDNNDYIQIKIVNFGSNPVSLQISVDGLAPNSISLSESRKTILTSNNLKDENSFNVQNKVVPVQSVLTNAGANMDVELSPHSFTSFDLLIRKSMAEVVIDDLDLVYKASS</sequence>
<dbReference type="Gene3D" id="3.20.20.80">
    <property type="entry name" value="Glycosidases"/>
    <property type="match status" value="1"/>
</dbReference>
<dbReference type="Pfam" id="PF06964">
    <property type="entry name" value="Alpha-L-AF_C"/>
    <property type="match status" value="1"/>
</dbReference>
<feature type="chain" id="PRO_5029684067" description="non-reducing end alpha-L-arabinofuranosidase" evidence="11">
    <location>
        <begin position="22"/>
        <end position="672"/>
    </location>
</feature>
<dbReference type="InterPro" id="IPR010720">
    <property type="entry name" value="Alpha-L-AF_C"/>
</dbReference>
<evidence type="ECO:0000256" key="11">
    <source>
        <dbReference type="SAM" id="SignalP"/>
    </source>
</evidence>
<keyword evidence="5" id="KW-0964">Secreted</keyword>
<organism evidence="13 14">
    <name type="scientific">Thalictrum thalictroides</name>
    <name type="common">Rue-anemone</name>
    <name type="synonym">Anemone thalictroides</name>
    <dbReference type="NCBI Taxonomy" id="46969"/>
    <lineage>
        <taxon>Eukaryota</taxon>
        <taxon>Viridiplantae</taxon>
        <taxon>Streptophyta</taxon>
        <taxon>Embryophyta</taxon>
        <taxon>Tracheophyta</taxon>
        <taxon>Spermatophyta</taxon>
        <taxon>Magnoliopsida</taxon>
        <taxon>Ranunculales</taxon>
        <taxon>Ranunculaceae</taxon>
        <taxon>Thalictroideae</taxon>
        <taxon>Thalictrum</taxon>
    </lineage>
</organism>
<dbReference type="FunFam" id="2.60.120.260:FF:000063">
    <property type="entry name" value="Putative alpha-L-arabinofuranosidase family protein"/>
    <property type="match status" value="1"/>
</dbReference>
<comment type="subcellular location">
    <subcellularLocation>
        <location evidence="2">Secreted</location>
        <location evidence="2">Extracellular space</location>
        <location evidence="2">Extracellular matrix</location>
    </subcellularLocation>
</comment>
<dbReference type="EMBL" id="JABWDY010029619">
    <property type="protein sequence ID" value="KAF5186243.1"/>
    <property type="molecule type" value="Genomic_DNA"/>
</dbReference>
<protein>
    <recommendedName>
        <fullName evidence="4">non-reducing end alpha-L-arabinofuranosidase</fullName>
        <ecNumber evidence="4">3.2.1.55</ecNumber>
    </recommendedName>
    <alternativeName>
        <fullName evidence="10">Beta-D-xylosidase</fullName>
    </alternativeName>
</protein>
<dbReference type="InterPro" id="IPR051563">
    <property type="entry name" value="Glycosyl_Hydrolase_51"/>
</dbReference>
<evidence type="ECO:0000256" key="4">
    <source>
        <dbReference type="ARBA" id="ARBA00012670"/>
    </source>
</evidence>
<gene>
    <name evidence="13" type="ORF">FRX31_024170</name>
</gene>
<evidence type="ECO:0000313" key="13">
    <source>
        <dbReference type="EMBL" id="KAF5186243.1"/>
    </source>
</evidence>
<keyword evidence="14" id="KW-1185">Reference proteome</keyword>
<feature type="domain" description="Alpha-L-arabinofuranosidase C-terminal" evidence="12">
    <location>
        <begin position="456"/>
        <end position="644"/>
    </location>
</feature>
<name>A0A7J6VMV2_THATH</name>
<evidence type="ECO:0000256" key="1">
    <source>
        <dbReference type="ARBA" id="ARBA00001462"/>
    </source>
</evidence>
<dbReference type="FunFam" id="2.60.40.1180:FF:000011">
    <property type="entry name" value="Alpha-L-arabinofuranosidase 1"/>
    <property type="match status" value="1"/>
</dbReference>
<dbReference type="Pfam" id="PF22848">
    <property type="entry name" value="ASD1_dom"/>
    <property type="match status" value="1"/>
</dbReference>
<dbReference type="FunFam" id="3.20.20.80:FF:000025">
    <property type="entry name" value="Alpha-L-arabinofuranosidase 1"/>
    <property type="match status" value="1"/>
</dbReference>
<evidence type="ECO:0000256" key="5">
    <source>
        <dbReference type="ARBA" id="ARBA00022525"/>
    </source>
</evidence>
<dbReference type="InterPro" id="IPR055235">
    <property type="entry name" value="ASD1_cat"/>
</dbReference>
<dbReference type="AlphaFoldDB" id="A0A7J6VMV2"/>
<dbReference type="SUPFAM" id="SSF51011">
    <property type="entry name" value="Glycosyl hydrolase domain"/>
    <property type="match status" value="1"/>
</dbReference>
<evidence type="ECO:0000256" key="8">
    <source>
        <dbReference type="ARBA" id="ARBA00022801"/>
    </source>
</evidence>
<dbReference type="InterPro" id="IPR013780">
    <property type="entry name" value="Glyco_hydro_b"/>
</dbReference>
<keyword evidence="7 11" id="KW-0732">Signal</keyword>
<dbReference type="Gene3D" id="2.60.120.260">
    <property type="entry name" value="Galactose-binding domain-like"/>
    <property type="match status" value="1"/>
</dbReference>
<keyword evidence="9" id="KW-0325">Glycoprotein</keyword>
<dbReference type="GO" id="GO:0046556">
    <property type="term" value="F:alpha-L-arabinofuranosidase activity"/>
    <property type="evidence" value="ECO:0007669"/>
    <property type="project" value="UniProtKB-EC"/>
</dbReference>
<dbReference type="PANTHER" id="PTHR31776">
    <property type="entry name" value="ALPHA-L-ARABINOFURANOSIDASE 1"/>
    <property type="match status" value="1"/>
</dbReference>
<dbReference type="EC" id="3.2.1.55" evidence="4"/>
<dbReference type="SUPFAM" id="SSF49785">
    <property type="entry name" value="Galactose-binding domain-like"/>
    <property type="match status" value="1"/>
</dbReference>
<evidence type="ECO:0000256" key="10">
    <source>
        <dbReference type="ARBA" id="ARBA00082101"/>
    </source>
</evidence>
<evidence type="ECO:0000256" key="2">
    <source>
        <dbReference type="ARBA" id="ARBA00004498"/>
    </source>
</evidence>
<keyword evidence="6" id="KW-0272">Extracellular matrix</keyword>
<keyword evidence="8" id="KW-0378">Hydrolase</keyword>
<dbReference type="SUPFAM" id="SSF51445">
    <property type="entry name" value="(Trans)glycosidases"/>
    <property type="match status" value="1"/>
</dbReference>